<gene>
    <name evidence="1" type="ordered locus">CKO_02078</name>
</gene>
<dbReference type="EMBL" id="CP000822">
    <property type="protein sequence ID" value="ABV13203.1"/>
    <property type="molecule type" value="Genomic_DNA"/>
</dbReference>
<reference evidence="1 2" key="1">
    <citation type="submission" date="2007-08" db="EMBL/GenBank/DDBJ databases">
        <authorList>
            <consortium name="The Citrobacter koseri Genome Sequencing Project"/>
            <person name="McClelland M."/>
            <person name="Sanderson E.K."/>
            <person name="Porwollik S."/>
            <person name="Spieth J."/>
            <person name="Clifton W.S."/>
            <person name="Latreille P."/>
            <person name="Courtney L."/>
            <person name="Wang C."/>
            <person name="Pepin K."/>
            <person name="Bhonagiri V."/>
            <person name="Nash W."/>
            <person name="Johnson M."/>
            <person name="Thiruvilangam P."/>
            <person name="Wilson R."/>
        </authorList>
    </citation>
    <scope>NUCLEOTIDE SEQUENCE [LARGE SCALE GENOMIC DNA]</scope>
    <source>
        <strain evidence="2">ATCC BAA-895 / CDC 4225-83 / SGSC4696</strain>
    </source>
</reference>
<sequence>MEYKNDYIDFLTRGLPSFSAMDMRKKDKTKNDRVIYSPAFIN</sequence>
<proteinExistence type="predicted"/>
<organism evidence="1 2">
    <name type="scientific">Citrobacter koseri (strain ATCC BAA-895 / CDC 4225-83 / SGSC4696)</name>
    <dbReference type="NCBI Taxonomy" id="290338"/>
    <lineage>
        <taxon>Bacteria</taxon>
        <taxon>Pseudomonadati</taxon>
        <taxon>Pseudomonadota</taxon>
        <taxon>Gammaproteobacteria</taxon>
        <taxon>Enterobacterales</taxon>
        <taxon>Enterobacteriaceae</taxon>
        <taxon>Citrobacter</taxon>
    </lineage>
</organism>
<dbReference type="HOGENOM" id="CLU_3249211_0_0_6"/>
<dbReference type="Proteomes" id="UP000008148">
    <property type="component" value="Chromosome"/>
</dbReference>
<name>A8AI90_CITK8</name>
<dbReference type="KEGG" id="cko:CKO_02078"/>
<evidence type="ECO:0000313" key="2">
    <source>
        <dbReference type="Proteomes" id="UP000008148"/>
    </source>
</evidence>
<accession>A8AI90</accession>
<dbReference type="STRING" id="290338.CKO_02078"/>
<protein>
    <submittedName>
        <fullName evidence="1">Uncharacterized protein</fullName>
    </submittedName>
</protein>
<evidence type="ECO:0000313" key="1">
    <source>
        <dbReference type="EMBL" id="ABV13203.1"/>
    </source>
</evidence>
<keyword evidence="2" id="KW-1185">Reference proteome</keyword>
<dbReference type="AlphaFoldDB" id="A8AI90"/>